<dbReference type="EC" id="3.1.1.-" evidence="6"/>
<dbReference type="PROSITE" id="PS00122">
    <property type="entry name" value="CARBOXYLESTERASE_B_1"/>
    <property type="match status" value="1"/>
</dbReference>
<dbReference type="GO" id="GO:0052689">
    <property type="term" value="F:carboxylic ester hydrolase activity"/>
    <property type="evidence" value="ECO:0007669"/>
    <property type="project" value="UniProtKB-KW"/>
</dbReference>
<dbReference type="PANTHER" id="PTHR43142:SF1">
    <property type="entry name" value="CARBOXYLIC ESTER HYDROLASE"/>
    <property type="match status" value="1"/>
</dbReference>
<keyword evidence="3 6" id="KW-0378">Hydrolase</keyword>
<dbReference type="InterPro" id="IPR029058">
    <property type="entry name" value="AB_hydrolase_fold"/>
</dbReference>
<protein>
    <recommendedName>
        <fullName evidence="6">Carboxylic ester hydrolase</fullName>
        <ecNumber evidence="6">3.1.1.-</ecNumber>
    </recommendedName>
</protein>
<name>A0A9Q0N981_9DIPT</name>
<evidence type="ECO:0000256" key="4">
    <source>
        <dbReference type="ARBA" id="ARBA00023157"/>
    </source>
</evidence>
<keyword evidence="5" id="KW-0325">Glycoprotein</keyword>
<sequence length="570" mass="64172">MFFEHKLLLVILSFQFYGAFSEVVTTESGQLNGTITLSWTGQPFHAFYGIPYAQPPIDSLRFEPPLPVQSWNGVRSAVAYGPICWQPIWQENLPVMGEDCLTLNVFTKNLPSETNNVLKPVIVFIHGGGFRTGSASLEAGPRYLMDRDIVYANINYRLGALGFLATGSKAAPGNMGMKDQVLALKWIKTNIQHFGGDPNKVTISGMSAGGFSVTSLMVSQMAVDLFHGVITHSGALTFAMGIKHSDLESAIFIAKQMGCSSENPEEFVPCLKTKSPEEIINVAYTDAPYCKLISWRPVIEPDFEQERFLTEDPNESFRNGRYPKIPVIAGITANEFATGAYGALFENNLRQLNENYDEVAPNCFSYALAEDTKKVGDILRKAYLPFDTIDVRSFNNLNNFFSDAGIGVGVHRFVHFISNETDVFYFKFSFIGRYSLFNYPHERPYGVQHADDMQYIMSDYISPLYQKSDPESFVVERMTRIYEQFAWSGNPNNSTDEYLSEMNWPKHNSSTEFFMDIGTHFVEKHGLNLERYTVWDSLETSKANSLKFRMVAAPLLFGLVALFIKRASLK</sequence>
<proteinExistence type="inferred from homology"/>
<feature type="signal peptide" evidence="6">
    <location>
        <begin position="1"/>
        <end position="21"/>
    </location>
</feature>
<keyword evidence="2" id="KW-0719">Serine esterase</keyword>
<evidence type="ECO:0000256" key="1">
    <source>
        <dbReference type="ARBA" id="ARBA00005964"/>
    </source>
</evidence>
<evidence type="ECO:0000313" key="8">
    <source>
        <dbReference type="EMBL" id="KAJ6646053.1"/>
    </source>
</evidence>
<dbReference type="OrthoDB" id="19653at2759"/>
<gene>
    <name evidence="8" type="primary">ESTF_2</name>
    <name evidence="8" type="ORF">Bhyg_01262</name>
</gene>
<comment type="similarity">
    <text evidence="1 6">Belongs to the type-B carboxylesterase/lipase family.</text>
</comment>
<dbReference type="Proteomes" id="UP001151699">
    <property type="component" value="Chromosome A"/>
</dbReference>
<dbReference type="EMBL" id="WJQU01000001">
    <property type="protein sequence ID" value="KAJ6646053.1"/>
    <property type="molecule type" value="Genomic_DNA"/>
</dbReference>
<keyword evidence="4" id="KW-1015">Disulfide bond</keyword>
<evidence type="ECO:0000256" key="6">
    <source>
        <dbReference type="RuleBase" id="RU361235"/>
    </source>
</evidence>
<accession>A0A9Q0N981</accession>
<dbReference type="SUPFAM" id="SSF53474">
    <property type="entry name" value="alpha/beta-Hydrolases"/>
    <property type="match status" value="1"/>
</dbReference>
<evidence type="ECO:0000313" key="9">
    <source>
        <dbReference type="Proteomes" id="UP001151699"/>
    </source>
</evidence>
<dbReference type="InterPro" id="IPR002018">
    <property type="entry name" value="CarbesteraseB"/>
</dbReference>
<dbReference type="Gene3D" id="3.40.50.1820">
    <property type="entry name" value="alpha/beta hydrolase"/>
    <property type="match status" value="1"/>
</dbReference>
<organism evidence="8 9">
    <name type="scientific">Pseudolycoriella hygida</name>
    <dbReference type="NCBI Taxonomy" id="35572"/>
    <lineage>
        <taxon>Eukaryota</taxon>
        <taxon>Metazoa</taxon>
        <taxon>Ecdysozoa</taxon>
        <taxon>Arthropoda</taxon>
        <taxon>Hexapoda</taxon>
        <taxon>Insecta</taxon>
        <taxon>Pterygota</taxon>
        <taxon>Neoptera</taxon>
        <taxon>Endopterygota</taxon>
        <taxon>Diptera</taxon>
        <taxon>Nematocera</taxon>
        <taxon>Sciaroidea</taxon>
        <taxon>Sciaridae</taxon>
        <taxon>Pseudolycoriella</taxon>
    </lineage>
</organism>
<evidence type="ECO:0000259" key="7">
    <source>
        <dbReference type="Pfam" id="PF00135"/>
    </source>
</evidence>
<reference evidence="8" key="1">
    <citation type="submission" date="2022-07" db="EMBL/GenBank/DDBJ databases">
        <authorList>
            <person name="Trinca V."/>
            <person name="Uliana J.V.C."/>
            <person name="Torres T.T."/>
            <person name="Ward R.J."/>
            <person name="Monesi N."/>
        </authorList>
    </citation>
    <scope>NUCLEOTIDE SEQUENCE</scope>
    <source>
        <strain evidence="8">HSMRA1968</strain>
        <tissue evidence="8">Whole embryos</tissue>
    </source>
</reference>
<feature type="domain" description="Carboxylesterase type B" evidence="7">
    <location>
        <begin position="22"/>
        <end position="535"/>
    </location>
</feature>
<dbReference type="Pfam" id="PF00135">
    <property type="entry name" value="COesterase"/>
    <property type="match status" value="1"/>
</dbReference>
<evidence type="ECO:0000256" key="5">
    <source>
        <dbReference type="ARBA" id="ARBA00023180"/>
    </source>
</evidence>
<keyword evidence="9" id="KW-1185">Reference proteome</keyword>
<comment type="caution">
    <text evidence="8">The sequence shown here is derived from an EMBL/GenBank/DDBJ whole genome shotgun (WGS) entry which is preliminary data.</text>
</comment>
<dbReference type="PANTHER" id="PTHR43142">
    <property type="entry name" value="CARBOXYLIC ESTER HYDROLASE"/>
    <property type="match status" value="1"/>
</dbReference>
<feature type="chain" id="PRO_5040537898" description="Carboxylic ester hydrolase" evidence="6">
    <location>
        <begin position="22"/>
        <end position="570"/>
    </location>
</feature>
<keyword evidence="6" id="KW-0732">Signal</keyword>
<evidence type="ECO:0000256" key="3">
    <source>
        <dbReference type="ARBA" id="ARBA00022801"/>
    </source>
</evidence>
<dbReference type="AlphaFoldDB" id="A0A9Q0N981"/>
<evidence type="ECO:0000256" key="2">
    <source>
        <dbReference type="ARBA" id="ARBA00022487"/>
    </source>
</evidence>
<dbReference type="InterPro" id="IPR019826">
    <property type="entry name" value="Carboxylesterase_B_AS"/>
</dbReference>